<dbReference type="InterPro" id="IPR014726">
    <property type="entry name" value="Ribosomal_uL2_dom3"/>
</dbReference>
<dbReference type="NCBIfam" id="TIGR01171">
    <property type="entry name" value="rplB_bact"/>
    <property type="match status" value="1"/>
</dbReference>
<feature type="domain" description="Large ribosomal subunit protein uL2 RNA-binding" evidence="7">
    <location>
        <begin position="46"/>
        <end position="121"/>
    </location>
</feature>
<sequence length="293" mass="32978">MPVRFYKPYTPGTRGKTVIYIDRSDRPEKKITPNTNLTITKKPCTGRNSRGIITVQGKCGGHKKRLRSIDFHRKQSTLSNVLHVEYDPNRSANIALVKNRNGQENYILHTHGVKKGNKVQSGSGYSFYHSFLSLAYGRSIQLKYIPLRTKVHNVELISGRGGQISRAAGTSAEIIAHKGNFVTLKLPSREVRVVRKECYATVGEVANGEYKNLVIGKAGRNRWFGKRPKVRGLAKNPNDHPHGGGEGRCGIGRTPSTPWGKPTLGPRTRKKNKYSNRYITSRRTRKKKIDNYE</sequence>
<dbReference type="GO" id="GO:0009507">
    <property type="term" value="C:chloroplast"/>
    <property type="evidence" value="ECO:0007669"/>
    <property type="project" value="UniProtKB-SubCell"/>
</dbReference>
<evidence type="ECO:0000259" key="7">
    <source>
        <dbReference type="SMART" id="SM01383"/>
    </source>
</evidence>
<keyword evidence="8" id="KW-0934">Plastid</keyword>
<evidence type="ECO:0000256" key="1">
    <source>
        <dbReference type="ARBA" id="ARBA00005636"/>
    </source>
</evidence>
<dbReference type="PIRSF" id="PIRSF002158">
    <property type="entry name" value="Ribosomal_L2"/>
    <property type="match status" value="1"/>
</dbReference>
<evidence type="ECO:0000256" key="5">
    <source>
        <dbReference type="SAM" id="MobiDB-lite"/>
    </source>
</evidence>
<dbReference type="PANTHER" id="PTHR13691">
    <property type="entry name" value="RIBOSOMAL PROTEIN L2"/>
    <property type="match status" value="1"/>
</dbReference>
<dbReference type="Gene3D" id="2.40.50.140">
    <property type="entry name" value="Nucleic acid-binding proteins"/>
    <property type="match status" value="1"/>
</dbReference>
<keyword evidence="3 4" id="KW-0687">Ribonucleoprotein</keyword>
<dbReference type="HAMAP" id="MF_01320_B">
    <property type="entry name" value="Ribosomal_uL2_B"/>
    <property type="match status" value="1"/>
</dbReference>
<accession>G1E785</accession>
<organism evidence="8">
    <name type="scientific">Karlodinium veneficum</name>
    <name type="common">Dinoflagellate</name>
    <name type="synonym">Karlodinium micrum</name>
    <dbReference type="NCBI Taxonomy" id="407301"/>
    <lineage>
        <taxon>Eukaryota</taxon>
        <taxon>Sar</taxon>
        <taxon>Alveolata</taxon>
        <taxon>Dinophyceae</taxon>
        <taxon>Gymnodiniales</taxon>
        <taxon>Kareniaceae</taxon>
        <taxon>Karlodinium</taxon>
    </lineage>
</organism>
<dbReference type="InterPro" id="IPR008991">
    <property type="entry name" value="Translation_prot_SH3-like_sf"/>
</dbReference>
<dbReference type="AlphaFoldDB" id="G1E785"/>
<dbReference type="InterPro" id="IPR022669">
    <property type="entry name" value="Ribosomal_uL2_C"/>
</dbReference>
<dbReference type="FunFam" id="4.10.950.10:FF:000001">
    <property type="entry name" value="50S ribosomal protein L2"/>
    <property type="match status" value="1"/>
</dbReference>
<evidence type="ECO:0000256" key="3">
    <source>
        <dbReference type="ARBA" id="ARBA00023274"/>
    </source>
</evidence>
<dbReference type="SMART" id="SM01382">
    <property type="entry name" value="Ribosomal_L2_C"/>
    <property type="match status" value="1"/>
</dbReference>
<protein>
    <recommendedName>
        <fullName evidence="4">Large ribosomal subunit protein uL2c</fullName>
    </recommendedName>
</protein>
<dbReference type="GO" id="GO:0032543">
    <property type="term" value="P:mitochondrial translation"/>
    <property type="evidence" value="ECO:0007669"/>
    <property type="project" value="TreeGrafter"/>
</dbReference>
<dbReference type="InterPro" id="IPR002171">
    <property type="entry name" value="Ribosomal_uL2"/>
</dbReference>
<dbReference type="InterPro" id="IPR014722">
    <property type="entry name" value="Rib_uL2_dom2"/>
</dbReference>
<name>G1E785_KARVE</name>
<feature type="region of interest" description="Disordered" evidence="5">
    <location>
        <begin position="227"/>
        <end position="293"/>
    </location>
</feature>
<dbReference type="Gene3D" id="2.30.30.30">
    <property type="match status" value="1"/>
</dbReference>
<dbReference type="EMBL" id="JN039300">
    <property type="protein sequence ID" value="AEJ72974.1"/>
    <property type="molecule type" value="Genomic_DNA"/>
</dbReference>
<comment type="subcellular location">
    <subcellularLocation>
        <location evidence="4">Plastid</location>
        <location evidence="4">Chloroplast</location>
    </subcellularLocation>
</comment>
<evidence type="ECO:0000313" key="8">
    <source>
        <dbReference type="EMBL" id="AEJ72974.1"/>
    </source>
</evidence>
<dbReference type="GO" id="GO:0003735">
    <property type="term" value="F:structural constituent of ribosome"/>
    <property type="evidence" value="ECO:0007669"/>
    <property type="project" value="InterPro"/>
</dbReference>
<gene>
    <name evidence="4 8" type="primary">rpl2</name>
</gene>
<proteinExistence type="inferred from homology"/>
<dbReference type="GO" id="GO:0019843">
    <property type="term" value="F:rRNA binding"/>
    <property type="evidence" value="ECO:0007669"/>
    <property type="project" value="UniProtKB-UniRule"/>
</dbReference>
<dbReference type="Pfam" id="PF00181">
    <property type="entry name" value="Ribosomal_L2_N"/>
    <property type="match status" value="1"/>
</dbReference>
<dbReference type="Pfam" id="PF03947">
    <property type="entry name" value="Ribosomal_L2_C"/>
    <property type="match status" value="1"/>
</dbReference>
<reference evidence="8" key="1">
    <citation type="journal article" date="2011" name="PLoS ONE">
        <title>Genome evolution of a tertiary dinoflagellate plastid.</title>
        <authorList>
            <person name="Gabrielsen T.M."/>
            <person name="Minge M.A."/>
            <person name="Espelund M."/>
            <person name="Tooming-Klunderud A."/>
            <person name="Patil V."/>
            <person name="Nederbragt A.J."/>
            <person name="Otis C."/>
            <person name="Turmel M."/>
            <person name="Shalchian-Tabrizi K."/>
            <person name="Lemieux C."/>
            <person name="Jakobsen K.S."/>
        </authorList>
    </citation>
    <scope>NUCLEOTIDE SEQUENCE</scope>
</reference>
<dbReference type="Gene3D" id="4.10.950.10">
    <property type="entry name" value="Ribosomal protein L2, domain 3"/>
    <property type="match status" value="1"/>
</dbReference>
<comment type="subunit">
    <text evidence="4">Part of the 50S ribosomal subunit.</text>
</comment>
<dbReference type="SUPFAM" id="SSF50104">
    <property type="entry name" value="Translation proteins SH3-like domain"/>
    <property type="match status" value="1"/>
</dbReference>
<dbReference type="GO" id="GO:0005762">
    <property type="term" value="C:mitochondrial large ribosomal subunit"/>
    <property type="evidence" value="ECO:0007669"/>
    <property type="project" value="TreeGrafter"/>
</dbReference>
<dbReference type="InterPro" id="IPR005880">
    <property type="entry name" value="Ribosomal_uL2_bac/org-type"/>
</dbReference>
<dbReference type="SUPFAM" id="SSF50249">
    <property type="entry name" value="Nucleic acid-binding proteins"/>
    <property type="match status" value="1"/>
</dbReference>
<evidence type="ECO:0000256" key="4">
    <source>
        <dbReference type="HAMAP-Rule" id="MF_01320"/>
    </source>
</evidence>
<feature type="compositionally biased region" description="Basic residues" evidence="5">
    <location>
        <begin position="267"/>
        <end position="293"/>
    </location>
</feature>
<comment type="similarity">
    <text evidence="1 4">Belongs to the universal ribosomal protein uL2 family.</text>
</comment>
<dbReference type="SMART" id="SM01383">
    <property type="entry name" value="Ribosomal_L2"/>
    <property type="match status" value="1"/>
</dbReference>
<dbReference type="PANTHER" id="PTHR13691:SF5">
    <property type="entry name" value="LARGE RIBOSOMAL SUBUNIT PROTEIN UL2M"/>
    <property type="match status" value="1"/>
</dbReference>
<geneLocation type="chloroplast" evidence="8"/>
<keyword evidence="2 4" id="KW-0689">Ribosomal protein</keyword>
<evidence type="ECO:0000256" key="2">
    <source>
        <dbReference type="ARBA" id="ARBA00022980"/>
    </source>
</evidence>
<evidence type="ECO:0000259" key="6">
    <source>
        <dbReference type="SMART" id="SM01382"/>
    </source>
</evidence>
<feature type="domain" description="Large ribosomal subunit protein uL2 C-terminal" evidence="6">
    <location>
        <begin position="134"/>
        <end position="262"/>
    </location>
</feature>
<dbReference type="InterPro" id="IPR022666">
    <property type="entry name" value="Ribosomal_uL2_RNA-bd_dom"/>
</dbReference>
<dbReference type="InterPro" id="IPR012340">
    <property type="entry name" value="NA-bd_OB-fold"/>
</dbReference>
<keyword evidence="8" id="KW-0150">Chloroplast</keyword>
<dbReference type="GO" id="GO:0016740">
    <property type="term" value="F:transferase activity"/>
    <property type="evidence" value="ECO:0007669"/>
    <property type="project" value="InterPro"/>
</dbReference>